<feature type="transmembrane region" description="Helical" evidence="6">
    <location>
        <begin position="70"/>
        <end position="89"/>
    </location>
</feature>
<dbReference type="FunFam" id="1.20.1250.20:FF:000013">
    <property type="entry name" value="MFS general substrate transporter"/>
    <property type="match status" value="1"/>
</dbReference>
<dbReference type="AlphaFoldDB" id="A0A2T3A8S3"/>
<feature type="transmembrane region" description="Helical" evidence="6">
    <location>
        <begin position="356"/>
        <end position="376"/>
    </location>
</feature>
<dbReference type="Gene3D" id="1.20.1250.20">
    <property type="entry name" value="MFS general substrate transporter like domains"/>
    <property type="match status" value="2"/>
</dbReference>
<dbReference type="SUPFAM" id="SSF103473">
    <property type="entry name" value="MFS general substrate transporter"/>
    <property type="match status" value="1"/>
</dbReference>
<keyword evidence="4 6" id="KW-1133">Transmembrane helix</keyword>
<feature type="transmembrane region" description="Helical" evidence="6">
    <location>
        <begin position="388"/>
        <end position="410"/>
    </location>
</feature>
<dbReference type="Pfam" id="PF07690">
    <property type="entry name" value="MFS_1"/>
    <property type="match status" value="1"/>
</dbReference>
<feature type="transmembrane region" description="Helical" evidence="6">
    <location>
        <begin position="233"/>
        <end position="253"/>
    </location>
</feature>
<feature type="transmembrane region" description="Helical" evidence="6">
    <location>
        <begin position="130"/>
        <end position="150"/>
    </location>
</feature>
<dbReference type="OrthoDB" id="2985014at2759"/>
<evidence type="ECO:0000256" key="3">
    <source>
        <dbReference type="ARBA" id="ARBA00022692"/>
    </source>
</evidence>
<feature type="transmembrane region" description="Helical" evidence="6">
    <location>
        <begin position="273"/>
        <end position="290"/>
    </location>
</feature>
<evidence type="ECO:0000256" key="1">
    <source>
        <dbReference type="ARBA" id="ARBA00004141"/>
    </source>
</evidence>
<dbReference type="PANTHER" id="PTHR43791:SF36">
    <property type="entry name" value="TRANSPORTER, PUTATIVE (AFU_ORTHOLOGUE AFUA_6G08340)-RELATED"/>
    <property type="match status" value="1"/>
</dbReference>
<gene>
    <name evidence="7" type="ORF">BD289DRAFT_433224</name>
</gene>
<dbReference type="InParanoid" id="A0A2T3A8S3"/>
<sequence length="442" mass="49066">MDWKLMPAVWFIYMFSVLDRSNLGNAHQAGIDEGIGLVRNQYNILGTMFYLGYITSMWTVIGWKVFPAHIFAACIICAWATMSSLQATVSNFGGLAAIRFFLGSFEAMYAGVPVYLSFFYPREKLGFRQGIFITGAAIANAYGSALGYAILHIRSYLAPWRILFLIEGLPSMMMAIIAFHVFPDSIRTAKFLTDREKEIGASYVNHGQVAEMEHEKGISFADWKEGLKDWRSFVTGVIFFGCNVSFASLPLFVPSIIAEIGIFSSLQSNGLSAPPYLFAFMVILAINFIADRLRIRGPFVSVFGMIAAVGFMLLAITRNPIARYVGVYLAILIYVSVSLMMSWVSNMHSTESKRSGGWTVFQMLGQCGPLLGTNVFPSSQKPYFTKGSWISTGCCLLVAVVSAGLSYSLWRENKKLDRSLKEGKEGEAEALSRGQKGFRYII</sequence>
<keyword evidence="5 6" id="KW-0472">Membrane</keyword>
<dbReference type="PANTHER" id="PTHR43791">
    <property type="entry name" value="PERMEASE-RELATED"/>
    <property type="match status" value="1"/>
</dbReference>
<evidence type="ECO:0000256" key="2">
    <source>
        <dbReference type="ARBA" id="ARBA00022448"/>
    </source>
</evidence>
<comment type="subcellular location">
    <subcellularLocation>
        <location evidence="1">Membrane</location>
        <topology evidence="1">Multi-pass membrane protein</topology>
    </subcellularLocation>
</comment>
<dbReference type="EMBL" id="KZ678436">
    <property type="protein sequence ID" value="PSR85889.1"/>
    <property type="molecule type" value="Genomic_DNA"/>
</dbReference>
<evidence type="ECO:0000256" key="6">
    <source>
        <dbReference type="SAM" id="Phobius"/>
    </source>
</evidence>
<keyword evidence="3 6" id="KW-0812">Transmembrane</keyword>
<keyword evidence="2" id="KW-0813">Transport</keyword>
<protein>
    <submittedName>
        <fullName evidence="7">Major facilitator superfamily domain-containing protein</fullName>
    </submittedName>
</protein>
<name>A0A2T3A8S3_9PEZI</name>
<evidence type="ECO:0000313" key="8">
    <source>
        <dbReference type="Proteomes" id="UP000241462"/>
    </source>
</evidence>
<dbReference type="InterPro" id="IPR036259">
    <property type="entry name" value="MFS_trans_sf"/>
</dbReference>
<keyword evidence="8" id="KW-1185">Reference proteome</keyword>
<evidence type="ECO:0000256" key="4">
    <source>
        <dbReference type="ARBA" id="ARBA00022989"/>
    </source>
</evidence>
<proteinExistence type="predicted"/>
<feature type="transmembrane region" description="Helical" evidence="6">
    <location>
        <begin position="95"/>
        <end position="118"/>
    </location>
</feature>
<feature type="transmembrane region" description="Helical" evidence="6">
    <location>
        <begin position="322"/>
        <end position="344"/>
    </location>
</feature>
<evidence type="ECO:0000256" key="5">
    <source>
        <dbReference type="ARBA" id="ARBA00023136"/>
    </source>
</evidence>
<dbReference type="GO" id="GO:0022857">
    <property type="term" value="F:transmembrane transporter activity"/>
    <property type="evidence" value="ECO:0007669"/>
    <property type="project" value="InterPro"/>
</dbReference>
<evidence type="ECO:0000313" key="7">
    <source>
        <dbReference type="EMBL" id="PSR85889.1"/>
    </source>
</evidence>
<organism evidence="7 8">
    <name type="scientific">Coniella lustricola</name>
    <dbReference type="NCBI Taxonomy" id="2025994"/>
    <lineage>
        <taxon>Eukaryota</taxon>
        <taxon>Fungi</taxon>
        <taxon>Dikarya</taxon>
        <taxon>Ascomycota</taxon>
        <taxon>Pezizomycotina</taxon>
        <taxon>Sordariomycetes</taxon>
        <taxon>Sordariomycetidae</taxon>
        <taxon>Diaporthales</taxon>
        <taxon>Schizoparmaceae</taxon>
        <taxon>Coniella</taxon>
    </lineage>
</organism>
<dbReference type="Proteomes" id="UP000241462">
    <property type="component" value="Unassembled WGS sequence"/>
</dbReference>
<accession>A0A2T3A8S3</accession>
<dbReference type="GO" id="GO:0016020">
    <property type="term" value="C:membrane"/>
    <property type="evidence" value="ECO:0007669"/>
    <property type="project" value="UniProtKB-SubCell"/>
</dbReference>
<feature type="transmembrane region" description="Helical" evidence="6">
    <location>
        <begin position="297"/>
        <end position="316"/>
    </location>
</feature>
<dbReference type="InterPro" id="IPR011701">
    <property type="entry name" value="MFS"/>
</dbReference>
<feature type="transmembrane region" description="Helical" evidence="6">
    <location>
        <begin position="162"/>
        <end position="182"/>
    </location>
</feature>
<reference evidence="7 8" key="1">
    <citation type="journal article" date="2018" name="Mycol. Prog.">
        <title>Coniella lustricola, a new species from submerged detritus.</title>
        <authorList>
            <person name="Raudabaugh D.B."/>
            <person name="Iturriaga T."/>
            <person name="Carver A."/>
            <person name="Mondo S."/>
            <person name="Pangilinan J."/>
            <person name="Lipzen A."/>
            <person name="He G."/>
            <person name="Amirebrahimi M."/>
            <person name="Grigoriev I.V."/>
            <person name="Miller A.N."/>
        </authorList>
    </citation>
    <scope>NUCLEOTIDE SEQUENCE [LARGE SCALE GENOMIC DNA]</scope>
    <source>
        <strain evidence="7 8">B22-T-1</strain>
    </source>
</reference>